<dbReference type="InParanoid" id="L0PBH9"/>
<dbReference type="GO" id="GO:0046872">
    <property type="term" value="F:metal ion binding"/>
    <property type="evidence" value="ECO:0007669"/>
    <property type="project" value="UniProtKB-KW"/>
</dbReference>
<keyword evidence="11" id="KW-0931">ER-Golgi transport</keyword>
<keyword evidence="15" id="KW-0472">Membrane</keyword>
<dbReference type="GO" id="GO:0005524">
    <property type="term" value="F:ATP binding"/>
    <property type="evidence" value="ECO:0007669"/>
    <property type="project" value="InterPro"/>
</dbReference>
<dbReference type="InterPro" id="IPR010935">
    <property type="entry name" value="SMC_hinge"/>
</dbReference>
<dbReference type="GO" id="GO:0000139">
    <property type="term" value="C:Golgi membrane"/>
    <property type="evidence" value="ECO:0007669"/>
    <property type="project" value="UniProtKB-SubCell"/>
</dbReference>
<keyword evidence="6" id="KW-0813">Transport</keyword>
<evidence type="ECO:0000256" key="17">
    <source>
        <dbReference type="SAM" id="Coils"/>
    </source>
</evidence>
<evidence type="ECO:0000256" key="1">
    <source>
        <dbReference type="ARBA" id="ARBA00004255"/>
    </source>
</evidence>
<evidence type="ECO:0000313" key="20">
    <source>
        <dbReference type="Proteomes" id="UP000010422"/>
    </source>
</evidence>
<feature type="coiled-coil region" evidence="17">
    <location>
        <begin position="158"/>
        <end position="188"/>
    </location>
</feature>
<dbReference type="Pfam" id="PF04811">
    <property type="entry name" value="Sec23_trunk"/>
    <property type="match status" value="2"/>
</dbReference>
<dbReference type="Pfam" id="PF02463">
    <property type="entry name" value="SMC_N"/>
    <property type="match status" value="1"/>
</dbReference>
<dbReference type="Gene3D" id="2.60.40.1670">
    <property type="entry name" value="beta-sandwich domain of Sec23/24"/>
    <property type="match status" value="2"/>
</dbReference>
<keyword evidence="12" id="KW-0653">Protein transport</keyword>
<evidence type="ECO:0000256" key="6">
    <source>
        <dbReference type="ARBA" id="ARBA00022448"/>
    </source>
</evidence>
<dbReference type="GO" id="GO:0008278">
    <property type="term" value="C:cohesin complex"/>
    <property type="evidence" value="ECO:0007669"/>
    <property type="project" value="InterPro"/>
</dbReference>
<dbReference type="Gene3D" id="3.40.20.10">
    <property type="entry name" value="Severin"/>
    <property type="match status" value="1"/>
</dbReference>
<comment type="similarity">
    <text evidence="5">Belongs to the SEC23/SEC24 family. SEC23 subfamily.</text>
</comment>
<dbReference type="InterPro" id="IPR036180">
    <property type="entry name" value="Gelsolin-like_dom_sf"/>
</dbReference>
<dbReference type="Gene3D" id="1.20.120.730">
    <property type="entry name" value="Sec23/Sec24 helical domain"/>
    <property type="match status" value="1"/>
</dbReference>
<feature type="coiled-coil region" evidence="17">
    <location>
        <begin position="744"/>
        <end position="785"/>
    </location>
</feature>
<comment type="caution">
    <text evidence="19">The sequence shown here is derived from an EMBL/GenBank/DDBJ whole genome shotgun (WGS) entry which is preliminary data.</text>
</comment>
<evidence type="ECO:0000256" key="7">
    <source>
        <dbReference type="ARBA" id="ARBA00022490"/>
    </source>
</evidence>
<dbReference type="SUPFAM" id="SSF81811">
    <property type="entry name" value="Helical domain of Sec23/24"/>
    <property type="match status" value="1"/>
</dbReference>
<dbReference type="InterPro" id="IPR012990">
    <property type="entry name" value="Beta-sandwich_Sec23_24"/>
</dbReference>
<dbReference type="Gene3D" id="3.40.50.300">
    <property type="entry name" value="P-loop containing nucleotide triphosphate hydrolases"/>
    <property type="match status" value="2"/>
</dbReference>
<dbReference type="Gene3D" id="3.40.50.410">
    <property type="entry name" value="von Willebrand factor, type A domain"/>
    <property type="match status" value="2"/>
</dbReference>
<evidence type="ECO:0000256" key="3">
    <source>
        <dbReference type="ARBA" id="ARBA00004397"/>
    </source>
</evidence>
<dbReference type="Proteomes" id="UP000010422">
    <property type="component" value="Unassembled WGS sequence"/>
</dbReference>
<dbReference type="FunFam" id="3.40.20.10:FF:000006">
    <property type="entry name" value="Protein transport protein SEC23"/>
    <property type="match status" value="1"/>
</dbReference>
<evidence type="ECO:0000256" key="10">
    <source>
        <dbReference type="ARBA" id="ARBA00022833"/>
    </source>
</evidence>
<feature type="non-terminal residue" evidence="19">
    <location>
        <position position="1675"/>
    </location>
</feature>
<name>L0PBH9_PNEJI</name>
<gene>
    <name evidence="19" type="ORF">PNEJI1_001159</name>
</gene>
<dbReference type="InterPro" id="IPR036277">
    <property type="entry name" value="SMC_hinge_sf"/>
</dbReference>
<dbReference type="SUPFAM" id="SSF81995">
    <property type="entry name" value="beta-sandwich domain of Sec23/24"/>
    <property type="match status" value="1"/>
</dbReference>
<dbReference type="InterPro" id="IPR006896">
    <property type="entry name" value="Sec23/24_trunk_dom"/>
</dbReference>
<dbReference type="Pfam" id="PF06470">
    <property type="entry name" value="SMC_hinge"/>
    <property type="match status" value="1"/>
</dbReference>
<dbReference type="InterPro" id="IPR007123">
    <property type="entry name" value="Gelsolin-like_dom"/>
</dbReference>
<dbReference type="InterPro" id="IPR003395">
    <property type="entry name" value="RecF/RecN/SMC_N"/>
</dbReference>
<dbReference type="Pfam" id="PF04815">
    <property type="entry name" value="Sec23_helical"/>
    <property type="match status" value="1"/>
</dbReference>
<evidence type="ECO:0000256" key="8">
    <source>
        <dbReference type="ARBA" id="ARBA00022723"/>
    </source>
</evidence>
<keyword evidence="7" id="KW-0963">Cytoplasm</keyword>
<dbReference type="InterPro" id="IPR027417">
    <property type="entry name" value="P-loop_NTPase"/>
</dbReference>
<dbReference type="VEuPathDB" id="FungiDB:PNEJI1_001159"/>
<evidence type="ECO:0000256" key="15">
    <source>
        <dbReference type="ARBA" id="ARBA00023136"/>
    </source>
</evidence>
<dbReference type="GO" id="GO:0007062">
    <property type="term" value="P:sister chromatid cohesion"/>
    <property type="evidence" value="ECO:0007669"/>
    <property type="project" value="InterPro"/>
</dbReference>
<proteinExistence type="inferred from homology"/>
<dbReference type="GO" id="GO:0006886">
    <property type="term" value="P:intracellular protein transport"/>
    <property type="evidence" value="ECO:0007669"/>
    <property type="project" value="InterPro"/>
</dbReference>
<evidence type="ECO:0000256" key="16">
    <source>
        <dbReference type="ARBA" id="ARBA00023329"/>
    </source>
</evidence>
<dbReference type="EMBL" id="CAKM01000213">
    <property type="protein sequence ID" value="CCJ29761.1"/>
    <property type="molecule type" value="Genomic_DNA"/>
</dbReference>
<dbReference type="SUPFAM" id="SSF82754">
    <property type="entry name" value="C-terminal, gelsolin-like domain of Sec23/24"/>
    <property type="match status" value="1"/>
</dbReference>
<keyword evidence="13" id="KW-0333">Golgi apparatus</keyword>
<organism evidence="20">
    <name type="scientific">Pneumocystis jirovecii</name>
    <name type="common">Human pneumocystis pneumonia agent</name>
    <dbReference type="NCBI Taxonomy" id="42068"/>
    <lineage>
        <taxon>Eukaryota</taxon>
        <taxon>Fungi</taxon>
        <taxon>Dikarya</taxon>
        <taxon>Ascomycota</taxon>
        <taxon>Taphrinomycotina</taxon>
        <taxon>Pneumocystomycetes</taxon>
        <taxon>Pneumocystaceae</taxon>
        <taxon>Pneumocystis</taxon>
    </lineage>
</organism>
<dbReference type="SUPFAM" id="SSF53300">
    <property type="entry name" value="vWA-like"/>
    <property type="match status" value="1"/>
</dbReference>
<dbReference type="InterPro" id="IPR028468">
    <property type="entry name" value="Smc1_ABC"/>
</dbReference>
<dbReference type="GO" id="GO:0070971">
    <property type="term" value="C:endoplasmic reticulum exit site"/>
    <property type="evidence" value="ECO:0007669"/>
    <property type="project" value="TreeGrafter"/>
</dbReference>
<dbReference type="STRING" id="1209962.L0PBH9"/>
<evidence type="ECO:0000259" key="18">
    <source>
        <dbReference type="SMART" id="SM00968"/>
    </source>
</evidence>
<dbReference type="SUPFAM" id="SSF52540">
    <property type="entry name" value="P-loop containing nucleoside triphosphate hydrolases"/>
    <property type="match status" value="1"/>
</dbReference>
<protein>
    <recommendedName>
        <fullName evidence="18">SMC hinge domain-containing protein</fullName>
    </recommendedName>
</protein>
<evidence type="ECO:0000256" key="12">
    <source>
        <dbReference type="ARBA" id="ARBA00022927"/>
    </source>
</evidence>
<dbReference type="InterPro" id="IPR006900">
    <property type="entry name" value="Sec23/24_helical_dom"/>
</dbReference>
<keyword evidence="9" id="KW-0256">Endoplasmic reticulum</keyword>
<dbReference type="Pfam" id="PF08033">
    <property type="entry name" value="Sec23_BS"/>
    <property type="match status" value="1"/>
</dbReference>
<accession>L0PBH9</accession>
<comment type="similarity">
    <text evidence="4">Belongs to the SMC family. SMC1 subfamily.</text>
</comment>
<keyword evidence="10" id="KW-0862">Zinc</keyword>
<dbReference type="InterPro" id="IPR037550">
    <property type="entry name" value="Sec23_C"/>
</dbReference>
<dbReference type="Gene3D" id="3.30.70.1620">
    <property type="match status" value="1"/>
</dbReference>
<dbReference type="GO" id="GO:0005096">
    <property type="term" value="F:GTPase activator activity"/>
    <property type="evidence" value="ECO:0007669"/>
    <property type="project" value="TreeGrafter"/>
</dbReference>
<dbReference type="SUPFAM" id="SSF75553">
    <property type="entry name" value="Smc hinge domain"/>
    <property type="match status" value="1"/>
</dbReference>
<dbReference type="InterPro" id="IPR029006">
    <property type="entry name" value="ADF-H/Gelsolin-like_dom_sf"/>
</dbReference>
<comment type="subcellular location">
    <subcellularLocation>
        <location evidence="2">Cytoplasmic vesicle</location>
        <location evidence="2">COPII-coated vesicle membrane</location>
        <topology evidence="2">Peripheral membrane protein</topology>
        <orientation evidence="2">Cytoplasmic side</orientation>
    </subcellularLocation>
    <subcellularLocation>
        <location evidence="3">Endoplasmic reticulum membrane</location>
        <topology evidence="3">Peripheral membrane protein</topology>
        <orientation evidence="3">Cytoplasmic side</orientation>
    </subcellularLocation>
    <subcellularLocation>
        <location evidence="1">Golgi apparatus membrane</location>
        <topology evidence="1">Peripheral membrane protein</topology>
        <orientation evidence="1">Cytoplasmic side</orientation>
    </subcellularLocation>
</comment>
<evidence type="ECO:0000256" key="2">
    <source>
        <dbReference type="ARBA" id="ARBA00004299"/>
    </source>
</evidence>
<dbReference type="PANTHER" id="PTHR11141">
    <property type="entry name" value="PROTEIN TRANSPORT PROTEIN SEC23"/>
    <property type="match status" value="1"/>
</dbReference>
<evidence type="ECO:0000256" key="13">
    <source>
        <dbReference type="ARBA" id="ARBA00023034"/>
    </source>
</evidence>
<dbReference type="Gene3D" id="1.20.1060.20">
    <property type="match status" value="1"/>
</dbReference>
<dbReference type="CDD" id="cd11287">
    <property type="entry name" value="Sec23_C"/>
    <property type="match status" value="1"/>
</dbReference>
<dbReference type="SMART" id="SM00968">
    <property type="entry name" value="SMC_hinge"/>
    <property type="match status" value="1"/>
</dbReference>
<dbReference type="GO" id="GO:0090110">
    <property type="term" value="P:COPII-coated vesicle cargo loading"/>
    <property type="evidence" value="ECO:0007669"/>
    <property type="project" value="TreeGrafter"/>
</dbReference>
<feature type="coiled-coil region" evidence="17">
    <location>
        <begin position="243"/>
        <end position="464"/>
    </location>
</feature>
<dbReference type="InterPro" id="IPR036175">
    <property type="entry name" value="Sec23/24_helical_dom_sf"/>
</dbReference>
<evidence type="ECO:0000256" key="9">
    <source>
        <dbReference type="ARBA" id="ARBA00022824"/>
    </source>
</evidence>
<dbReference type="GO" id="GO:0005789">
    <property type="term" value="C:endoplasmic reticulum membrane"/>
    <property type="evidence" value="ECO:0007669"/>
    <property type="project" value="UniProtKB-SubCell"/>
</dbReference>
<evidence type="ECO:0000313" key="19">
    <source>
        <dbReference type="EMBL" id="CCJ29761.1"/>
    </source>
</evidence>
<dbReference type="GO" id="GO:0016887">
    <property type="term" value="F:ATP hydrolysis activity"/>
    <property type="evidence" value="ECO:0007669"/>
    <property type="project" value="InterPro"/>
</dbReference>
<dbReference type="CDD" id="cd03275">
    <property type="entry name" value="ABC_SMC1_euk"/>
    <property type="match status" value="1"/>
</dbReference>
<dbReference type="InterPro" id="IPR036465">
    <property type="entry name" value="vWFA_dom_sf"/>
</dbReference>
<evidence type="ECO:0000256" key="11">
    <source>
        <dbReference type="ARBA" id="ARBA00022892"/>
    </source>
</evidence>
<evidence type="ECO:0000256" key="5">
    <source>
        <dbReference type="ARBA" id="ARBA00009210"/>
    </source>
</evidence>
<dbReference type="Pfam" id="PF00626">
    <property type="entry name" value="Gelsolin"/>
    <property type="match status" value="1"/>
</dbReference>
<sequence>MDAISFVLGLKSSQLRSSHFMDLIYRETILNENSLQRKPDIGVNDAWVMLVYENDNGNYIQYKKTISPSGVTECLIDNKVVTVAAYNKALEAHNILVKAKNFLVFQGDVEAIASQSPKDLTRLIEQISGSLEYKSEYEKLKIEQERAIDNSTYAFHRKRGINAEIKQYKEQKAEAENYSAKLDERDDAIALHLLWKLFHLECKINSNKEVIFHNISKSAELNREKKKFQENLYETKKIQAKVMKDILKQEKSIREKEKALEEQQPALITAEEKINGANMSIKKYSSRINEIERDQSRQSNYILSFEKDLSIVKKALQNFEEKQAKLAKQKGVIFNDFDLEKYKKLKTKVNNEASIQKQELENLLRQYKIDSESTNILQEKFNQLKKQKDILEDEVYLLSMQKSEMNEKVNQLMQDLKREESNLEVAHSSRIRIAQKEVELNEKLQECLNKLLQINADKRESERELKTKDIVNTLKRIFPGVRGRIIDLYQPTQRKYEIAVATICGKNINSIVVNNQKIAKECIEYLHDQRLGVLTFIPLDTCQVKSIDQKLRNIHPQARLAIDVISYESSVERAIQFAIGNALICDDFNIAKNIRYNRDIEAKIVTLDGTALHKAGLITGGQNRNFKQEQKWDENEIEAESEIERISSERYAIFKRCKLEEINIPLISGNLNDIPIDESIMQNHINTKSEEVNESNIIVSDWKIEIDYSSLDKSLKENGSIDIENRLFEKISELTSEIEKIAPNMKAIERLEGVESKLHDTEKDFDKARKEAKQARDNFNAIKRKRYSLFYKAYTHISEQIDQIYKDLTKSKSFPLGGTAYLSLEDTEEPYLNGVKYHAMPPMKRFRDMEQLSGGEKTIAALALLFAIHSYKPSPFFVLDEVDAALDNANVTKIANYIRQHAGNGFQFIVISLKNGLFHQSEALLGIYREHASNSSSYKIIMNNSIFKYILKSYKGSTRTIKNKHMETHTMNYEEIEETEGIRFSWNVFPSTRIENSKMVVPIAALYMPLIERPGLPPVQYEPVSCKAPCRAILNPYWLVISLFLKKLIFSYIVKLICAEEFGFVAFYYKQKCNIKVYLGPFCLTRNQLPPMYKDISPQSLPMELLPKYTTIEYILSRPSQTPPVFLFVVDTCLEEDNLQALKDALITNVYELGYSECTKYYVFQGTKDYTTKQVQELLGLMGTSLRPQQPGPRRTQSNYGATARFLLPINICEFRLTSILESLQQDPWPVANDKRPERSKKASTNGHIIDIFAGCLDQIGMLEMKSLTNFTGGHMILSDAFSSSIFKQSFQRVFNTDAQGSLQMAFNASMEILTTKELKISGLIGHAVSLNKKSVSIGETEIGIGNTCSWKMCGILPKSAYAAYFEISDQDKQQTQMSQRGLIQFITHYQHSSGTFRLRVTTAARSFADSTSPLIPQSFDQETAAVIIARIAVYKAEIDDGPDVLRWADRMLIRLCQKFADYRKDDPSSFRLSQNFSLYPQFMFHLRRSQFLQVFNNSPDETAFYRHVLNHEDVNNSLIMIQPTLISFSFDQEPQPVLLDSISIKPDVILLLDTYFHVLIWHGEIIASWRKTGYQNQEGYQNFKELLEAPRHEIAELLIERFPIPRYIVCDQGGSQARFLLSRINPSATHATGSYGTPSAQAVFTDDVSLQTFMDHLKKLIGCHRWPVKQDNIL</sequence>
<dbReference type="PANTHER" id="PTHR11141:SF0">
    <property type="entry name" value="PROTEIN TRANSPORT PROTEIN SEC23"/>
    <property type="match status" value="1"/>
</dbReference>
<dbReference type="FunCoup" id="L0PBH9">
    <property type="interactions" value="457"/>
</dbReference>
<feature type="domain" description="SMC hinge" evidence="18">
    <location>
        <begin position="479"/>
        <end position="595"/>
    </location>
</feature>
<dbReference type="InterPro" id="IPR037364">
    <property type="entry name" value="Sec23"/>
</dbReference>
<evidence type="ECO:0000256" key="4">
    <source>
        <dbReference type="ARBA" id="ARBA00005597"/>
    </source>
</evidence>
<reference evidence="19 20" key="1">
    <citation type="journal article" date="2012" name="MBio">
        <title>De novo assembly of the Pneumocystis jirovecii genome from a single bronchoalveolar lavage fluid specimen from a patient.</title>
        <authorList>
            <person name="Cisse O.H."/>
            <person name="Pagni M."/>
            <person name="Hauser P.M."/>
        </authorList>
    </citation>
    <scope>NUCLEOTIDE SEQUENCE [LARGE SCALE GENOMIC DNA]</scope>
    <source>
        <strain evidence="19 20">SE8</strain>
    </source>
</reference>
<evidence type="ECO:0000256" key="14">
    <source>
        <dbReference type="ARBA" id="ARBA00023054"/>
    </source>
</evidence>
<dbReference type="FunFam" id="1.20.120.730:FF:000001">
    <property type="entry name" value="Protein transport protein SEC23"/>
    <property type="match status" value="1"/>
</dbReference>
<keyword evidence="8" id="KW-0479">Metal-binding</keyword>
<keyword evidence="16" id="KW-0968">Cytoplasmic vesicle</keyword>
<dbReference type="GO" id="GO:0030127">
    <property type="term" value="C:COPII vesicle coat"/>
    <property type="evidence" value="ECO:0007669"/>
    <property type="project" value="InterPro"/>
</dbReference>
<keyword evidence="14 17" id="KW-0175">Coiled coil</keyword>